<dbReference type="EMBL" id="MCGT01000010">
    <property type="protein sequence ID" value="ORX56270.1"/>
    <property type="molecule type" value="Genomic_DNA"/>
</dbReference>
<proteinExistence type="predicted"/>
<accession>A0A1X2GM72</accession>
<dbReference type="Proteomes" id="UP000242146">
    <property type="component" value="Unassembled WGS sequence"/>
</dbReference>
<dbReference type="AlphaFoldDB" id="A0A1X2GM72"/>
<sequence length="270" mass="30927">MEHILKIPQQRRSLRVGDPQVKFMLWGMVVDLNQRVWMPQLNNDRTQDAVLAFRGSVLTDGVSLVIIKCTHWTRAGGERATYQAPAMETAYISELSINSHWGIADRCVLIDPGRRDLMYCTAERGLHADTLASFVHHYRAQFNLPNDFGQHMVNDFAAAQSRAPRHPQLVGQSLQFRYTANRLRVHTKSRHYTLMMNKLKPVAVQVAEHHLSQTNSKSQDVATFTTYLKQLNRSRYNLDSLRIQYPLNKWLQKSTSVPNSSGVTAIEWAN</sequence>
<gene>
    <name evidence="1" type="ORF">DM01DRAFT_1334753</name>
</gene>
<organism evidence="1 2">
    <name type="scientific">Hesseltinella vesiculosa</name>
    <dbReference type="NCBI Taxonomy" id="101127"/>
    <lineage>
        <taxon>Eukaryota</taxon>
        <taxon>Fungi</taxon>
        <taxon>Fungi incertae sedis</taxon>
        <taxon>Mucoromycota</taxon>
        <taxon>Mucoromycotina</taxon>
        <taxon>Mucoromycetes</taxon>
        <taxon>Mucorales</taxon>
        <taxon>Cunninghamellaceae</taxon>
        <taxon>Hesseltinella</taxon>
    </lineage>
</organism>
<keyword evidence="2" id="KW-1185">Reference proteome</keyword>
<reference evidence="1 2" key="1">
    <citation type="submission" date="2016-07" db="EMBL/GenBank/DDBJ databases">
        <title>Pervasive Adenine N6-methylation of Active Genes in Fungi.</title>
        <authorList>
            <consortium name="DOE Joint Genome Institute"/>
            <person name="Mondo S.J."/>
            <person name="Dannebaum R.O."/>
            <person name="Kuo R.C."/>
            <person name="Labutti K."/>
            <person name="Haridas S."/>
            <person name="Kuo A."/>
            <person name="Salamov A."/>
            <person name="Ahrendt S.R."/>
            <person name="Lipzen A."/>
            <person name="Sullivan W."/>
            <person name="Andreopoulos W.B."/>
            <person name="Clum A."/>
            <person name="Lindquist E."/>
            <person name="Daum C."/>
            <person name="Ramamoorthy G.K."/>
            <person name="Gryganskyi A."/>
            <person name="Culley D."/>
            <person name="Magnuson J.K."/>
            <person name="James T.Y."/>
            <person name="O'Malley M.A."/>
            <person name="Stajich J.E."/>
            <person name="Spatafora J.W."/>
            <person name="Visel A."/>
            <person name="Grigoriev I.V."/>
        </authorList>
    </citation>
    <scope>NUCLEOTIDE SEQUENCE [LARGE SCALE GENOMIC DNA]</scope>
    <source>
        <strain evidence="1 2">NRRL 3301</strain>
    </source>
</reference>
<protein>
    <submittedName>
        <fullName evidence="1">Uncharacterized protein</fullName>
    </submittedName>
</protein>
<comment type="caution">
    <text evidence="1">The sequence shown here is derived from an EMBL/GenBank/DDBJ whole genome shotgun (WGS) entry which is preliminary data.</text>
</comment>
<name>A0A1X2GM72_9FUNG</name>
<evidence type="ECO:0000313" key="2">
    <source>
        <dbReference type="Proteomes" id="UP000242146"/>
    </source>
</evidence>
<evidence type="ECO:0000313" key="1">
    <source>
        <dbReference type="EMBL" id="ORX56270.1"/>
    </source>
</evidence>